<accession>A0A0A9FAW5</accession>
<name>A0A0A9FAW5_ARUDO</name>
<organism evidence="1">
    <name type="scientific">Arundo donax</name>
    <name type="common">Giant reed</name>
    <name type="synonym">Donax arundinaceus</name>
    <dbReference type="NCBI Taxonomy" id="35708"/>
    <lineage>
        <taxon>Eukaryota</taxon>
        <taxon>Viridiplantae</taxon>
        <taxon>Streptophyta</taxon>
        <taxon>Embryophyta</taxon>
        <taxon>Tracheophyta</taxon>
        <taxon>Spermatophyta</taxon>
        <taxon>Magnoliopsida</taxon>
        <taxon>Liliopsida</taxon>
        <taxon>Poales</taxon>
        <taxon>Poaceae</taxon>
        <taxon>PACMAD clade</taxon>
        <taxon>Arundinoideae</taxon>
        <taxon>Arundineae</taxon>
        <taxon>Arundo</taxon>
    </lineage>
</organism>
<reference evidence="1" key="2">
    <citation type="journal article" date="2015" name="Data Brief">
        <title>Shoot transcriptome of the giant reed, Arundo donax.</title>
        <authorList>
            <person name="Barrero R.A."/>
            <person name="Guerrero F.D."/>
            <person name="Moolhuijzen P."/>
            <person name="Goolsby J.A."/>
            <person name="Tidwell J."/>
            <person name="Bellgard S.E."/>
            <person name="Bellgard M.I."/>
        </authorList>
    </citation>
    <scope>NUCLEOTIDE SEQUENCE</scope>
    <source>
        <tissue evidence="1">Shoot tissue taken approximately 20 cm above the soil surface</tissue>
    </source>
</reference>
<evidence type="ECO:0000313" key="1">
    <source>
        <dbReference type="EMBL" id="JAE05413.1"/>
    </source>
</evidence>
<sequence>MTQHPCDLYTFHQKLPTHHVGVLVHVFRKATASTICGVCFTLPHASGSAAFLLLRSRHEYLTDGLKRRDVPALRVPDHLVIFV</sequence>
<reference evidence="1" key="1">
    <citation type="submission" date="2014-09" db="EMBL/GenBank/DDBJ databases">
        <authorList>
            <person name="Magalhaes I.L.F."/>
            <person name="Oliveira U."/>
            <person name="Santos F.R."/>
            <person name="Vidigal T.H.D.A."/>
            <person name="Brescovit A.D."/>
            <person name="Santos A.J."/>
        </authorList>
    </citation>
    <scope>NUCLEOTIDE SEQUENCE</scope>
    <source>
        <tissue evidence="1">Shoot tissue taken approximately 20 cm above the soil surface</tissue>
    </source>
</reference>
<protein>
    <submittedName>
        <fullName evidence="1">Uncharacterized protein</fullName>
    </submittedName>
</protein>
<dbReference type="AlphaFoldDB" id="A0A0A9FAW5"/>
<dbReference type="EMBL" id="GBRH01192483">
    <property type="protein sequence ID" value="JAE05413.1"/>
    <property type="molecule type" value="Transcribed_RNA"/>
</dbReference>
<proteinExistence type="predicted"/>